<dbReference type="EMBL" id="SELW01000638">
    <property type="protein sequence ID" value="TID17183.1"/>
    <property type="molecule type" value="Genomic_DNA"/>
</dbReference>
<keyword evidence="2 4" id="KW-0863">Zinc-finger</keyword>
<dbReference type="InterPro" id="IPR011011">
    <property type="entry name" value="Znf_FYVE_PHD"/>
</dbReference>
<feature type="domain" description="FYVE-type" evidence="6">
    <location>
        <begin position="278"/>
        <end position="361"/>
    </location>
</feature>
<evidence type="ECO:0000256" key="5">
    <source>
        <dbReference type="SAM" id="MobiDB-lite"/>
    </source>
</evidence>
<dbReference type="SUPFAM" id="SSF57903">
    <property type="entry name" value="FYVE/PHD zinc finger"/>
    <property type="match status" value="1"/>
</dbReference>
<gene>
    <name evidence="7" type="ORF">CANINC_004042</name>
</gene>
<evidence type="ECO:0000313" key="7">
    <source>
        <dbReference type="EMBL" id="TID17183.1"/>
    </source>
</evidence>
<dbReference type="AlphaFoldDB" id="A0A4T0WX12"/>
<sequence length="407" mass="46677">MSPMSPRTKIRIPTLDITKISENKNNNDIDTDKERTEITKPGNVKQINHQIYTQQQQLKPTLNDPQLSSRSYNMTSSQSGQKHNLGKTNIPLLNKDSLSPNKLSSKSNTNLTTLSSNSSHMLPSSNSLQSYNLGTLNNSYNVNQGRFAQTPANVPKTTFNTQPELHSHVSFQAPERSISPFRDPMNMHVKQINDQQRPMYTPAVLRVMKNDANDFSNSDFGFDVNSKPSERPRLMKSESTTSIRSTASSIREYWNYLTGSNSPIRQEPGPSRKHWKPDSSRFNCTQCGKVFNYLTENRRKHHCRYCGDIFCGDCLKNYIYLDKNAEFTLFGSNWDADDETQLNNENKFLCKVCHVCFQKYEAYMLDHTKRDHNLGTDGKDLQSKNQDNKDSSVDRQNLPVDWDWSSF</sequence>
<feature type="region of interest" description="Disordered" evidence="5">
    <location>
        <begin position="56"/>
        <end position="126"/>
    </location>
</feature>
<dbReference type="InterPro" id="IPR013083">
    <property type="entry name" value="Znf_RING/FYVE/PHD"/>
</dbReference>
<keyword evidence="3" id="KW-0862">Zinc</keyword>
<evidence type="ECO:0000259" key="6">
    <source>
        <dbReference type="PROSITE" id="PS50178"/>
    </source>
</evidence>
<evidence type="ECO:0000256" key="1">
    <source>
        <dbReference type="ARBA" id="ARBA00022723"/>
    </source>
</evidence>
<dbReference type="PANTHER" id="PTHR23164:SF30">
    <property type="entry name" value="EARLY ENDOSOME ANTIGEN 1"/>
    <property type="match status" value="1"/>
</dbReference>
<feature type="region of interest" description="Disordered" evidence="5">
    <location>
        <begin position="375"/>
        <end position="407"/>
    </location>
</feature>
<organism evidence="7 8">
    <name type="scientific">Pichia inconspicua</name>
    <dbReference type="NCBI Taxonomy" id="52247"/>
    <lineage>
        <taxon>Eukaryota</taxon>
        <taxon>Fungi</taxon>
        <taxon>Dikarya</taxon>
        <taxon>Ascomycota</taxon>
        <taxon>Saccharomycotina</taxon>
        <taxon>Pichiomycetes</taxon>
        <taxon>Pichiales</taxon>
        <taxon>Pichiaceae</taxon>
        <taxon>Pichia</taxon>
    </lineage>
</organism>
<dbReference type="SMART" id="SM00064">
    <property type="entry name" value="FYVE"/>
    <property type="match status" value="1"/>
</dbReference>
<evidence type="ECO:0000256" key="3">
    <source>
        <dbReference type="ARBA" id="ARBA00022833"/>
    </source>
</evidence>
<keyword evidence="1" id="KW-0479">Metal-binding</keyword>
<evidence type="ECO:0000256" key="2">
    <source>
        <dbReference type="ARBA" id="ARBA00022771"/>
    </source>
</evidence>
<dbReference type="OrthoDB" id="10018316at2759"/>
<dbReference type="Gene3D" id="3.30.40.10">
    <property type="entry name" value="Zinc/RING finger domain, C3HC4 (zinc finger)"/>
    <property type="match status" value="1"/>
</dbReference>
<dbReference type="Proteomes" id="UP000307173">
    <property type="component" value="Unassembled WGS sequence"/>
</dbReference>
<dbReference type="InterPro" id="IPR000306">
    <property type="entry name" value="Znf_FYVE"/>
</dbReference>
<evidence type="ECO:0000256" key="4">
    <source>
        <dbReference type="PROSITE-ProRule" id="PRU00091"/>
    </source>
</evidence>
<dbReference type="GO" id="GO:0008270">
    <property type="term" value="F:zinc ion binding"/>
    <property type="evidence" value="ECO:0007669"/>
    <property type="project" value="UniProtKB-KW"/>
</dbReference>
<feature type="compositionally biased region" description="Basic and acidic residues" evidence="5">
    <location>
        <begin position="375"/>
        <end position="393"/>
    </location>
</feature>
<proteinExistence type="predicted"/>
<feature type="compositionally biased region" description="Low complexity" evidence="5">
    <location>
        <begin position="92"/>
        <end position="126"/>
    </location>
</feature>
<accession>A0A4T0WX12</accession>
<dbReference type="PANTHER" id="PTHR23164">
    <property type="entry name" value="EARLY ENDOSOME ANTIGEN 1"/>
    <property type="match status" value="1"/>
</dbReference>
<name>A0A4T0WX12_9ASCO</name>
<dbReference type="PROSITE" id="PS50178">
    <property type="entry name" value="ZF_FYVE"/>
    <property type="match status" value="1"/>
</dbReference>
<protein>
    <recommendedName>
        <fullName evidence="6">FYVE-type domain-containing protein</fullName>
    </recommendedName>
</protein>
<comment type="caution">
    <text evidence="7">The sequence shown here is derived from an EMBL/GenBank/DDBJ whole genome shotgun (WGS) entry which is preliminary data.</text>
</comment>
<dbReference type="InterPro" id="IPR017455">
    <property type="entry name" value="Znf_FYVE-rel"/>
</dbReference>
<dbReference type="STRING" id="52247.A0A4T0WX12"/>
<dbReference type="Pfam" id="PF01363">
    <property type="entry name" value="FYVE"/>
    <property type="match status" value="1"/>
</dbReference>
<dbReference type="GO" id="GO:0032266">
    <property type="term" value="F:phosphatidylinositol-3-phosphate binding"/>
    <property type="evidence" value="ECO:0007669"/>
    <property type="project" value="UniProtKB-ARBA"/>
</dbReference>
<reference evidence="7 8" key="1">
    <citation type="journal article" date="2019" name="Front. Genet.">
        <title>Whole-Genome Sequencing of the Opportunistic Yeast Pathogen Candida inconspicua Uncovers Its Hybrid Origin.</title>
        <authorList>
            <person name="Mixao V."/>
            <person name="Hansen A.P."/>
            <person name="Saus E."/>
            <person name="Boekhout T."/>
            <person name="Lass-Florl C."/>
            <person name="Gabaldon T."/>
        </authorList>
    </citation>
    <scope>NUCLEOTIDE SEQUENCE [LARGE SCALE GENOMIC DNA]</scope>
    <source>
        <strain evidence="7 8">CBS 180</strain>
    </source>
</reference>
<evidence type="ECO:0000313" key="8">
    <source>
        <dbReference type="Proteomes" id="UP000307173"/>
    </source>
</evidence>
<keyword evidence="8" id="KW-1185">Reference proteome</keyword>
<feature type="compositionally biased region" description="Polar residues" evidence="5">
    <location>
        <begin position="58"/>
        <end position="82"/>
    </location>
</feature>